<proteinExistence type="predicted"/>
<feature type="region of interest" description="Disordered" evidence="1">
    <location>
        <begin position="57"/>
        <end position="78"/>
    </location>
</feature>
<sequence length="78" mass="9037">MNRKSSSFEYPQPKNHLCTAYYKGLTEVIREGQYQLNILRRKSLEGQWNLIGQNTLTPDKLQPLTRKPPLQNSAVSTF</sequence>
<evidence type="ECO:0000313" key="2">
    <source>
        <dbReference type="EMBL" id="GIY16904.1"/>
    </source>
</evidence>
<gene>
    <name evidence="2" type="ORF">CDAR_375211</name>
</gene>
<protein>
    <submittedName>
        <fullName evidence="2">Uncharacterized protein</fullName>
    </submittedName>
</protein>
<keyword evidence="3" id="KW-1185">Reference proteome</keyword>
<accession>A0AAV4R787</accession>
<dbReference type="EMBL" id="BPLQ01005746">
    <property type="protein sequence ID" value="GIY16904.1"/>
    <property type="molecule type" value="Genomic_DNA"/>
</dbReference>
<dbReference type="AlphaFoldDB" id="A0AAV4R787"/>
<evidence type="ECO:0000256" key="1">
    <source>
        <dbReference type="SAM" id="MobiDB-lite"/>
    </source>
</evidence>
<evidence type="ECO:0000313" key="3">
    <source>
        <dbReference type="Proteomes" id="UP001054837"/>
    </source>
</evidence>
<name>A0AAV4R787_9ARAC</name>
<reference evidence="2 3" key="1">
    <citation type="submission" date="2021-06" db="EMBL/GenBank/DDBJ databases">
        <title>Caerostris darwini draft genome.</title>
        <authorList>
            <person name="Kono N."/>
            <person name="Arakawa K."/>
        </authorList>
    </citation>
    <scope>NUCLEOTIDE SEQUENCE [LARGE SCALE GENOMIC DNA]</scope>
</reference>
<dbReference type="Proteomes" id="UP001054837">
    <property type="component" value="Unassembled WGS sequence"/>
</dbReference>
<comment type="caution">
    <text evidence="2">The sequence shown here is derived from an EMBL/GenBank/DDBJ whole genome shotgun (WGS) entry which is preliminary data.</text>
</comment>
<organism evidence="2 3">
    <name type="scientific">Caerostris darwini</name>
    <dbReference type="NCBI Taxonomy" id="1538125"/>
    <lineage>
        <taxon>Eukaryota</taxon>
        <taxon>Metazoa</taxon>
        <taxon>Ecdysozoa</taxon>
        <taxon>Arthropoda</taxon>
        <taxon>Chelicerata</taxon>
        <taxon>Arachnida</taxon>
        <taxon>Araneae</taxon>
        <taxon>Araneomorphae</taxon>
        <taxon>Entelegynae</taxon>
        <taxon>Araneoidea</taxon>
        <taxon>Araneidae</taxon>
        <taxon>Caerostris</taxon>
    </lineage>
</organism>